<feature type="compositionally biased region" description="Low complexity" evidence="1">
    <location>
        <begin position="398"/>
        <end position="411"/>
    </location>
</feature>
<evidence type="ECO:0000256" key="2">
    <source>
        <dbReference type="SAM" id="Phobius"/>
    </source>
</evidence>
<keyword evidence="5" id="KW-1185">Reference proteome</keyword>
<feature type="region of interest" description="Disordered" evidence="1">
    <location>
        <begin position="398"/>
        <end position="424"/>
    </location>
</feature>
<organism evidence="4 5">
    <name type="scientific">Spongiibacter thalassae</name>
    <dbReference type="NCBI Taxonomy" id="2721624"/>
    <lineage>
        <taxon>Bacteria</taxon>
        <taxon>Pseudomonadati</taxon>
        <taxon>Pseudomonadota</taxon>
        <taxon>Gammaproteobacteria</taxon>
        <taxon>Cellvibrionales</taxon>
        <taxon>Spongiibacteraceae</taxon>
        <taxon>Spongiibacter</taxon>
    </lineage>
</organism>
<evidence type="ECO:0000256" key="1">
    <source>
        <dbReference type="SAM" id="MobiDB-lite"/>
    </source>
</evidence>
<dbReference type="PANTHER" id="PTHR40940:SF1">
    <property type="entry name" value="PROTEIN BATD"/>
    <property type="match status" value="1"/>
</dbReference>
<comment type="caution">
    <text evidence="4">The sequence shown here is derived from an EMBL/GenBank/DDBJ whole genome shotgun (WGS) entry which is preliminary data.</text>
</comment>
<keyword evidence="2" id="KW-0472">Membrane</keyword>
<dbReference type="InterPro" id="IPR025738">
    <property type="entry name" value="BatD"/>
</dbReference>
<feature type="transmembrane region" description="Helical" evidence="2">
    <location>
        <begin position="433"/>
        <end position="453"/>
    </location>
</feature>
<keyword evidence="2" id="KW-0812">Transmembrane</keyword>
<protein>
    <submittedName>
        <fullName evidence="4">Protein BatD</fullName>
    </submittedName>
</protein>
<reference evidence="4 5" key="1">
    <citation type="submission" date="2020-04" db="EMBL/GenBank/DDBJ databases">
        <authorList>
            <person name="Yoon J."/>
        </authorList>
    </citation>
    <scope>NUCLEOTIDE SEQUENCE [LARGE SCALE GENOMIC DNA]</scope>
    <source>
        <strain evidence="4 5">KMU-166</strain>
    </source>
</reference>
<dbReference type="InterPro" id="IPR057699">
    <property type="entry name" value="DUF7939"/>
</dbReference>
<dbReference type="Proteomes" id="UP000765845">
    <property type="component" value="Unassembled WGS sequence"/>
</dbReference>
<name>A0ABX1GLY6_9GAMM</name>
<keyword evidence="2" id="KW-1133">Transmembrane helix</keyword>
<gene>
    <name evidence="4" type="ORF">HCU74_18655</name>
</gene>
<evidence type="ECO:0000259" key="3">
    <source>
        <dbReference type="Pfam" id="PF25607"/>
    </source>
</evidence>
<feature type="domain" description="DUF7939" evidence="3">
    <location>
        <begin position="471"/>
        <end position="553"/>
    </location>
</feature>
<evidence type="ECO:0000313" key="5">
    <source>
        <dbReference type="Proteomes" id="UP000765845"/>
    </source>
</evidence>
<sequence length="569" mass="61991">MPPINVRLPRPLRFAIPSGWIALLLTLLALVAGSPIALSDTEVRATVDRTTVSLEETLTLTLSADSMLFSGEPDIAALQEDFHILNRQQSSRTNIVNGDISSSRQWEYTLAPKREGQITIPAIPMGKKSTRPITVTVSAAPQRQRSGNQQVWLEADITPRRSYVQAQLEYTVKLFSSVNFLDASLDAPTIDNAVVEPIGENRYRQQIDGRYFQVIERRYAIFPQRSGELEIPALTLQARVESYRPSLLDPGRLLIKRSPPLTVKIDPPPSQFSGSLWLPAANLDIVETWSGDVDSLEAGQSITRSIHIRADGLLAAQLPALPATVLDGARLYPDQAKLSNDVNDTGVSALRTESLAIIPGKAGTYTLPEIRIPWWNTRTNSPEVAILPARELKVSGGTAAAPTPTFAQSAPNAATESNTAPLDEPAPAHSHRLFWLAIGALVLFNTALLIALLRRRPAASTAAPAQNSNDEKTHFDALTKLCKNKASAQALRAAINSWARSHPHLPNNLDALGREYEELRPFIDGMNLQLYGEGSGDIDHSALLDTLRQCRKGASGEKKPGTALPALYP</sequence>
<proteinExistence type="predicted"/>
<dbReference type="Pfam" id="PF13584">
    <property type="entry name" value="BatD"/>
    <property type="match status" value="1"/>
</dbReference>
<dbReference type="Pfam" id="PF25607">
    <property type="entry name" value="DUF7939"/>
    <property type="match status" value="1"/>
</dbReference>
<evidence type="ECO:0000313" key="4">
    <source>
        <dbReference type="EMBL" id="NKI19432.1"/>
    </source>
</evidence>
<accession>A0ABX1GLY6</accession>
<dbReference type="PANTHER" id="PTHR40940">
    <property type="entry name" value="PROTEIN BATD-RELATED"/>
    <property type="match status" value="1"/>
</dbReference>
<dbReference type="RefSeq" id="WP_168451952.1">
    <property type="nucleotide sequence ID" value="NZ_JAAWWK010000008.1"/>
</dbReference>
<dbReference type="EMBL" id="JAAWWK010000008">
    <property type="protein sequence ID" value="NKI19432.1"/>
    <property type="molecule type" value="Genomic_DNA"/>
</dbReference>